<organism evidence="1 2">
    <name type="scientific">Taenia crassiceps</name>
    <dbReference type="NCBI Taxonomy" id="6207"/>
    <lineage>
        <taxon>Eukaryota</taxon>
        <taxon>Metazoa</taxon>
        <taxon>Spiralia</taxon>
        <taxon>Lophotrochozoa</taxon>
        <taxon>Platyhelminthes</taxon>
        <taxon>Cestoda</taxon>
        <taxon>Eucestoda</taxon>
        <taxon>Cyclophyllidea</taxon>
        <taxon>Taeniidae</taxon>
        <taxon>Taenia</taxon>
    </lineage>
</organism>
<accession>A0ABR4Q8G3</accession>
<protein>
    <submittedName>
        <fullName evidence="1">Uncharacterized protein</fullName>
    </submittedName>
</protein>
<sequence>MRVGQQRRKLLQSTLTVEAWKASTSSHFDLCLYLSFSTCANLMRKLRDTAQSCLRMRHQAGNWKPFSDSCMLLRERCASANSQLSEFIPLKVVIAVGLPENKRPRQHSTQCYFPQANCIPARMQS</sequence>
<evidence type="ECO:0000313" key="1">
    <source>
        <dbReference type="EMBL" id="KAL5105700.1"/>
    </source>
</evidence>
<keyword evidence="2" id="KW-1185">Reference proteome</keyword>
<dbReference type="Proteomes" id="UP001651158">
    <property type="component" value="Unassembled WGS sequence"/>
</dbReference>
<evidence type="ECO:0000313" key="2">
    <source>
        <dbReference type="Proteomes" id="UP001651158"/>
    </source>
</evidence>
<name>A0ABR4Q8G3_9CEST</name>
<gene>
    <name evidence="1" type="ORF">TcWFU_002370</name>
</gene>
<comment type="caution">
    <text evidence="1">The sequence shown here is derived from an EMBL/GenBank/DDBJ whole genome shotgun (WGS) entry which is preliminary data.</text>
</comment>
<dbReference type="EMBL" id="JAKROA010000007">
    <property type="protein sequence ID" value="KAL5105700.1"/>
    <property type="molecule type" value="Genomic_DNA"/>
</dbReference>
<reference evidence="1 2" key="1">
    <citation type="journal article" date="2022" name="Front. Cell. Infect. Microbiol.">
        <title>The Genomes of Two Strains of Taenia crassiceps the Animal Model for the Study of Human Cysticercosis.</title>
        <authorList>
            <person name="Bobes R.J."/>
            <person name="Estrada K."/>
            <person name="Rios-Valencia D.G."/>
            <person name="Calderon-Gallegos A."/>
            <person name="de la Torre P."/>
            <person name="Carrero J.C."/>
            <person name="Sanchez-Flores A."/>
            <person name="Laclette J.P."/>
        </authorList>
    </citation>
    <scope>NUCLEOTIDE SEQUENCE [LARGE SCALE GENOMIC DNA]</scope>
    <source>
        <strain evidence="1">WFUcys</strain>
    </source>
</reference>
<proteinExistence type="predicted"/>